<feature type="region of interest" description="Disordered" evidence="4">
    <location>
        <begin position="1"/>
        <end position="29"/>
    </location>
</feature>
<feature type="domain" description="AAA+ ATPase" evidence="5">
    <location>
        <begin position="810"/>
        <end position="948"/>
    </location>
</feature>
<feature type="region of interest" description="Disordered" evidence="4">
    <location>
        <begin position="655"/>
        <end position="700"/>
    </location>
</feature>
<dbReference type="InterPro" id="IPR058958">
    <property type="entry name" value="DPBB_CI111"/>
</dbReference>
<dbReference type="InterPro" id="IPR027417">
    <property type="entry name" value="P-loop_NTPase"/>
</dbReference>
<dbReference type="GO" id="GO:0009507">
    <property type="term" value="C:chloroplast"/>
    <property type="evidence" value="ECO:0007669"/>
    <property type="project" value="TreeGrafter"/>
</dbReference>
<dbReference type="InterPro" id="IPR003960">
    <property type="entry name" value="ATPase_AAA_CS"/>
</dbReference>
<accession>A0A9Q0VFA4</accession>
<dbReference type="InterPro" id="IPR003959">
    <property type="entry name" value="ATPase_AAA_core"/>
</dbReference>
<dbReference type="EMBL" id="JAPFFM010000009">
    <property type="protein sequence ID" value="KAJ6747639.1"/>
    <property type="molecule type" value="Genomic_DNA"/>
</dbReference>
<feature type="compositionally biased region" description="Polar residues" evidence="4">
    <location>
        <begin position="10"/>
        <end position="29"/>
    </location>
</feature>
<evidence type="ECO:0000313" key="6">
    <source>
        <dbReference type="EMBL" id="KAJ6747639.1"/>
    </source>
</evidence>
<evidence type="ECO:0000256" key="4">
    <source>
        <dbReference type="SAM" id="MobiDB-lite"/>
    </source>
</evidence>
<dbReference type="CDD" id="cd19511">
    <property type="entry name" value="RecA-like_CDC48_r2-like"/>
    <property type="match status" value="1"/>
</dbReference>
<reference evidence="6" key="1">
    <citation type="submission" date="2022-11" db="EMBL/GenBank/DDBJ databases">
        <authorList>
            <person name="Hyden B.L."/>
            <person name="Feng K."/>
            <person name="Yates T."/>
            <person name="Jawdy S."/>
            <person name="Smart L.B."/>
            <person name="Muchero W."/>
        </authorList>
    </citation>
    <scope>NUCLEOTIDE SEQUENCE</scope>
    <source>
        <tissue evidence="6">Shoot tip</tissue>
    </source>
</reference>
<dbReference type="Proteomes" id="UP001151752">
    <property type="component" value="Chromosome 6"/>
</dbReference>
<dbReference type="Pfam" id="PF00004">
    <property type="entry name" value="AAA"/>
    <property type="match status" value="2"/>
</dbReference>
<feature type="compositionally biased region" description="Basic and acidic residues" evidence="4">
    <location>
        <begin position="242"/>
        <end position="251"/>
    </location>
</feature>
<dbReference type="PANTHER" id="PTHR23077:SF27">
    <property type="entry name" value="ATPASE FAMILY GENE 2 PROTEIN HOMOLOG A"/>
    <property type="match status" value="1"/>
</dbReference>
<dbReference type="GO" id="GO:0016887">
    <property type="term" value="F:ATP hydrolysis activity"/>
    <property type="evidence" value="ECO:0007669"/>
    <property type="project" value="InterPro"/>
</dbReference>
<name>A0A9Q0VFA4_9ROSI</name>
<evidence type="ECO:0000313" key="7">
    <source>
        <dbReference type="Proteomes" id="UP001151752"/>
    </source>
</evidence>
<dbReference type="GO" id="GO:0005524">
    <property type="term" value="F:ATP binding"/>
    <property type="evidence" value="ECO:0007669"/>
    <property type="project" value="UniProtKB-KW"/>
</dbReference>
<dbReference type="Gene3D" id="1.10.8.60">
    <property type="match status" value="2"/>
</dbReference>
<dbReference type="Pfam" id="PF26429">
    <property type="entry name" value="DPBB_CI111"/>
    <property type="match status" value="1"/>
</dbReference>
<dbReference type="SUPFAM" id="SSF52540">
    <property type="entry name" value="P-loop containing nucleoside triphosphate hydrolases"/>
    <property type="match status" value="2"/>
</dbReference>
<proteinExistence type="inferred from homology"/>
<dbReference type="FunFam" id="3.40.50.300:FF:001406">
    <property type="entry name" value="Putative vesicular transport protein (CDC48)"/>
    <property type="match status" value="1"/>
</dbReference>
<feature type="region of interest" description="Disordered" evidence="4">
    <location>
        <begin position="242"/>
        <end position="274"/>
    </location>
</feature>
<dbReference type="PROSITE" id="PS00674">
    <property type="entry name" value="AAA"/>
    <property type="match status" value="1"/>
</dbReference>
<sequence>MPSKTKKNSRTPSRLSNSDQSASSPRTPSLASSIDLEACQQEDIALCLEEASSKYPSLIGTSAFIGRISDVEAESSTTARGCKIWLSESSMVSSSFAPGSIVSVSLAAVERRFSGSSCPLISFIHEWTRQCEVESVDEINNVAGNYFALATVFPSCKVSKNGVRLSSNLAYTMGCPTSGKVIFVHAMINKLLTDIVNGNDKSQNANADDLSLHNCNEMYLELVPFMDRAKMKSVTMSAMKLSVEKRQDRSENGTISSPKTPLCQPNRSSPSPIQLASPICEESASNTSNSNGTDVGLLNIKEVLEDESAKKLLQVCATSWLYSRVLICGNLVAIPVLSNLCIFRVTSANKLPADGSDQDLMKDRTHGMQPQNSEELGHMKDAFSINRQTKVYLHRRMNSTVEGPQKQGLPLMQSECSDGKTIIGHDRSKLGGLHEEYAVLKDIIVSSMKNTLSSFGLRTTKGVLLYGPPGTGKTSLARLCAVDAGVNLFSINGPEIISQNYGESEQAMHKIFDSACQSAPAVVFIDELDAIAPARKDGGEELSQRMVATLLNLMDGIGRTDGLLIIAATNRPDSIEPALRRPGRLDREIEIGVPSPGQRLDILHTLLSEMKHSVSDTQLKQLAMATHGFVGADLAALCNEAALVCLKRYVRSKKSDYSSHPKGSSAAYEDHSDSMVKGSDCSTGARDMSRDSADSASSSTSHLHVSLENLSSSCLDGDVSEITDNIENGIFACSKEDFFMEEALLNIVSEDFEMARMKVRPSAMREVILEVPKVNWEDVGGQREIKTQLMEAVLWPQTHQDAFKRIGTRPPTGILMFGPPGCSKTLMARAVASKAGLNFLAVKGPELFSKWVGESEKAVRSLFAKARANAPSIIFFDEIDGLAVIRGKESDGVSVSDRVMSQLLIELDGLQQRVNVTVIAATNRPDKIDPALLRPGRFDRLLYVGPPNQNDREDIFRIHLRKVPCSSDVNVKKLACLTDGCTGADIALICREAAVAAIEENIDASEVSMQHLKMAIQQVQPMEINSYQDLSAKFQRLVRSSDKDELGKPRVRE</sequence>
<dbReference type="SMART" id="SM00382">
    <property type="entry name" value="AAA"/>
    <property type="match status" value="2"/>
</dbReference>
<dbReference type="InterPro" id="IPR003593">
    <property type="entry name" value="AAA+_ATPase"/>
</dbReference>
<evidence type="ECO:0000259" key="5">
    <source>
        <dbReference type="SMART" id="SM00382"/>
    </source>
</evidence>
<evidence type="ECO:0000256" key="1">
    <source>
        <dbReference type="ARBA" id="ARBA00006914"/>
    </source>
</evidence>
<dbReference type="AlphaFoldDB" id="A0A9Q0VFA4"/>
<comment type="caution">
    <text evidence="6">The sequence shown here is derived from an EMBL/GenBank/DDBJ whole genome shotgun (WGS) entry which is preliminary data.</text>
</comment>
<dbReference type="PANTHER" id="PTHR23077">
    <property type="entry name" value="AAA-FAMILY ATPASE"/>
    <property type="match status" value="1"/>
</dbReference>
<organism evidence="6 7">
    <name type="scientific">Salix koriyanagi</name>
    <dbReference type="NCBI Taxonomy" id="2511006"/>
    <lineage>
        <taxon>Eukaryota</taxon>
        <taxon>Viridiplantae</taxon>
        <taxon>Streptophyta</taxon>
        <taxon>Embryophyta</taxon>
        <taxon>Tracheophyta</taxon>
        <taxon>Spermatophyta</taxon>
        <taxon>Magnoliopsida</taxon>
        <taxon>eudicotyledons</taxon>
        <taxon>Gunneridae</taxon>
        <taxon>Pentapetalae</taxon>
        <taxon>rosids</taxon>
        <taxon>fabids</taxon>
        <taxon>Malpighiales</taxon>
        <taxon>Salicaceae</taxon>
        <taxon>Saliceae</taxon>
        <taxon>Salix</taxon>
    </lineage>
</organism>
<evidence type="ECO:0000256" key="3">
    <source>
        <dbReference type="ARBA" id="ARBA00022840"/>
    </source>
</evidence>
<keyword evidence="7" id="KW-1185">Reference proteome</keyword>
<dbReference type="Pfam" id="PF17862">
    <property type="entry name" value="AAA_lid_3"/>
    <property type="match status" value="2"/>
</dbReference>
<gene>
    <name evidence="6" type="ORF">OIU74_029990</name>
</gene>
<dbReference type="Gene3D" id="3.40.50.300">
    <property type="entry name" value="P-loop containing nucleotide triphosphate hydrolases"/>
    <property type="match status" value="2"/>
</dbReference>
<protein>
    <recommendedName>
        <fullName evidence="5">AAA+ ATPase domain-containing protein</fullName>
    </recommendedName>
</protein>
<keyword evidence="2" id="KW-0547">Nucleotide-binding</keyword>
<dbReference type="InterPro" id="IPR050168">
    <property type="entry name" value="AAA_ATPase_domain"/>
</dbReference>
<dbReference type="CDD" id="cd19503">
    <property type="entry name" value="RecA-like_CDC48_NLV2_r1-like"/>
    <property type="match status" value="1"/>
</dbReference>
<keyword evidence="3" id="KW-0067">ATP-binding</keyword>
<evidence type="ECO:0000256" key="2">
    <source>
        <dbReference type="ARBA" id="ARBA00022741"/>
    </source>
</evidence>
<dbReference type="FunFam" id="3.40.50.300:FF:000661">
    <property type="entry name" value="calmodulin-interacting protein 111 isoform X1"/>
    <property type="match status" value="1"/>
</dbReference>
<comment type="similarity">
    <text evidence="1">Belongs to the AAA ATPase family.</text>
</comment>
<dbReference type="FunFam" id="1.10.8.60:FF:000038">
    <property type="entry name" value="spermatogenesis-associated protein 5-like protein 1"/>
    <property type="match status" value="1"/>
</dbReference>
<dbReference type="InterPro" id="IPR041569">
    <property type="entry name" value="AAA_lid_3"/>
</dbReference>
<reference evidence="6" key="2">
    <citation type="journal article" date="2023" name="Int. J. Mol. Sci.">
        <title>De Novo Assembly and Annotation of 11 Diverse Shrub Willow (Salix) Genomes Reveals Novel Gene Organization in Sex-Linked Regions.</title>
        <authorList>
            <person name="Hyden B."/>
            <person name="Feng K."/>
            <person name="Yates T.B."/>
            <person name="Jawdy S."/>
            <person name="Cereghino C."/>
            <person name="Smart L.B."/>
            <person name="Muchero W."/>
        </authorList>
    </citation>
    <scope>NUCLEOTIDE SEQUENCE</scope>
    <source>
        <tissue evidence="6">Shoot tip</tissue>
    </source>
</reference>
<feature type="compositionally biased region" description="Polar residues" evidence="4">
    <location>
        <begin position="252"/>
        <end position="274"/>
    </location>
</feature>
<feature type="domain" description="AAA+ ATPase" evidence="5">
    <location>
        <begin position="459"/>
        <end position="595"/>
    </location>
</feature>